<dbReference type="AlphaFoldDB" id="A0A6A6FVW3"/>
<keyword evidence="3" id="KW-1185">Reference proteome</keyword>
<gene>
    <name evidence="2" type="ORF">CERZMDRAFT_80153</name>
</gene>
<organism evidence="2 3">
    <name type="scientific">Cercospora zeae-maydis SCOH1-5</name>
    <dbReference type="NCBI Taxonomy" id="717836"/>
    <lineage>
        <taxon>Eukaryota</taxon>
        <taxon>Fungi</taxon>
        <taxon>Dikarya</taxon>
        <taxon>Ascomycota</taxon>
        <taxon>Pezizomycotina</taxon>
        <taxon>Dothideomycetes</taxon>
        <taxon>Dothideomycetidae</taxon>
        <taxon>Mycosphaerellales</taxon>
        <taxon>Mycosphaerellaceae</taxon>
        <taxon>Cercospora</taxon>
    </lineage>
</organism>
<protein>
    <submittedName>
        <fullName evidence="2">Uncharacterized protein</fullName>
    </submittedName>
</protein>
<dbReference type="EMBL" id="ML992662">
    <property type="protein sequence ID" value="KAF2217378.1"/>
    <property type="molecule type" value="Genomic_DNA"/>
</dbReference>
<name>A0A6A6FVW3_9PEZI</name>
<feature type="region of interest" description="Disordered" evidence="1">
    <location>
        <begin position="108"/>
        <end position="140"/>
    </location>
</feature>
<dbReference type="Proteomes" id="UP000799539">
    <property type="component" value="Unassembled WGS sequence"/>
</dbReference>
<proteinExistence type="predicted"/>
<reference evidence="2" key="1">
    <citation type="journal article" date="2020" name="Stud. Mycol.">
        <title>101 Dothideomycetes genomes: a test case for predicting lifestyles and emergence of pathogens.</title>
        <authorList>
            <person name="Haridas S."/>
            <person name="Albert R."/>
            <person name="Binder M."/>
            <person name="Bloem J."/>
            <person name="Labutti K."/>
            <person name="Salamov A."/>
            <person name="Andreopoulos B."/>
            <person name="Baker S."/>
            <person name="Barry K."/>
            <person name="Bills G."/>
            <person name="Bluhm B."/>
            <person name="Cannon C."/>
            <person name="Castanera R."/>
            <person name="Culley D."/>
            <person name="Daum C."/>
            <person name="Ezra D."/>
            <person name="Gonzalez J."/>
            <person name="Henrissat B."/>
            <person name="Kuo A."/>
            <person name="Liang C."/>
            <person name="Lipzen A."/>
            <person name="Lutzoni F."/>
            <person name="Magnuson J."/>
            <person name="Mondo S."/>
            <person name="Nolan M."/>
            <person name="Ohm R."/>
            <person name="Pangilinan J."/>
            <person name="Park H.-J."/>
            <person name="Ramirez L."/>
            <person name="Alfaro M."/>
            <person name="Sun H."/>
            <person name="Tritt A."/>
            <person name="Yoshinaga Y."/>
            <person name="Zwiers L.-H."/>
            <person name="Turgeon B."/>
            <person name="Goodwin S."/>
            <person name="Spatafora J."/>
            <person name="Crous P."/>
            <person name="Grigoriev I."/>
        </authorList>
    </citation>
    <scope>NUCLEOTIDE SEQUENCE</scope>
    <source>
        <strain evidence="2">SCOH1-5</strain>
    </source>
</reference>
<evidence type="ECO:0000256" key="1">
    <source>
        <dbReference type="SAM" id="MobiDB-lite"/>
    </source>
</evidence>
<evidence type="ECO:0000313" key="3">
    <source>
        <dbReference type="Proteomes" id="UP000799539"/>
    </source>
</evidence>
<accession>A0A6A6FVW3</accession>
<evidence type="ECO:0000313" key="2">
    <source>
        <dbReference type="EMBL" id="KAF2217378.1"/>
    </source>
</evidence>
<sequence>MLSLVVVRAGRARNGSRVQRVSLSNRRRARRPLEGGGTAWPCCAGGECVQGGCAETTAPTSLTRKRWRLDRRRHGHVASQRTCIFISLPIPQLFLPFRTAWQIGMNEAAGGSENSAVSGKASATKDDDGDDDDNGATLPE</sequence>